<dbReference type="EMBL" id="JPOX01000008">
    <property type="protein sequence ID" value="KFX49940.1"/>
    <property type="molecule type" value="Genomic_DNA"/>
</dbReference>
<evidence type="ECO:0000313" key="1">
    <source>
        <dbReference type="EMBL" id="KFX49940.1"/>
    </source>
</evidence>
<proteinExistence type="predicted"/>
<dbReference type="AlphaFoldDB" id="A0A093VCQ1"/>
<dbReference type="GO" id="GO:0005840">
    <property type="term" value="C:ribosome"/>
    <property type="evidence" value="ECO:0007669"/>
    <property type="project" value="UniProtKB-KW"/>
</dbReference>
<keyword evidence="1" id="KW-0687">Ribonucleoprotein</keyword>
<comment type="caution">
    <text evidence="1">The sequence shown here is derived from an EMBL/GenBank/DDBJ whole genome shotgun (WGS) entry which is preliminary data.</text>
</comment>
<gene>
    <name evidence="1" type="ORF">GQ26_0081400</name>
</gene>
<keyword evidence="1" id="KW-0689">Ribosomal protein</keyword>
<name>A0A093VCQ1_TALMA</name>
<dbReference type="HOGENOM" id="CLU_2372356_0_0_1"/>
<dbReference type="eggNOG" id="ENOG502R9TX">
    <property type="taxonomic scope" value="Eukaryota"/>
</dbReference>
<sequence length="112" mass="12504">MSVEIDVSGIDRIELLRGLWEKSPVAAWCRENGVVQEFDVNAAGRGFIKDGGYFDYFCGRVIKCNLMGDTVNPWGYDRDNGEGAFQKVVSEIRERCNIPLVKPPSDEVTTDA</sequence>
<protein>
    <submittedName>
        <fullName evidence="1">30S ribosomal protein S19</fullName>
    </submittedName>
</protein>
<organism evidence="1">
    <name type="scientific">Talaromyces marneffei PM1</name>
    <dbReference type="NCBI Taxonomy" id="1077442"/>
    <lineage>
        <taxon>Eukaryota</taxon>
        <taxon>Fungi</taxon>
        <taxon>Dikarya</taxon>
        <taxon>Ascomycota</taxon>
        <taxon>Pezizomycotina</taxon>
        <taxon>Eurotiomycetes</taxon>
        <taxon>Eurotiomycetidae</taxon>
        <taxon>Eurotiales</taxon>
        <taxon>Trichocomaceae</taxon>
        <taxon>Talaromyces</taxon>
        <taxon>Talaromyces sect. Talaromyces</taxon>
    </lineage>
</organism>
<accession>A0A093VCQ1</accession>
<reference evidence="1" key="1">
    <citation type="journal article" date="2014" name="PLoS Genet.">
        <title>Signature Gene Expression Reveals Novel Clues to the Molecular Mechanisms of Dimorphic Transition in Penicillium marneffei.</title>
        <authorList>
            <person name="Yang E."/>
            <person name="Wang G."/>
            <person name="Cai J."/>
            <person name="Woo P.C."/>
            <person name="Lau S.K."/>
            <person name="Yuen K.-Y."/>
            <person name="Chow W.-N."/>
            <person name="Lin X."/>
        </authorList>
    </citation>
    <scope>NUCLEOTIDE SEQUENCE [LARGE SCALE GENOMIC DNA]</scope>
    <source>
        <strain evidence="1">PM1</strain>
    </source>
</reference>